<dbReference type="Ensembl" id="ENSEBUT00000027667.1">
    <property type="protein sequence ID" value="ENSEBUP00000027091.1"/>
    <property type="gene ID" value="ENSEBUG00000016641.1"/>
</dbReference>
<keyword evidence="8" id="KW-0472">Membrane</keyword>
<dbReference type="PANTHER" id="PTHR12129">
    <property type="entry name" value="HEPARAN SULFATE 2-O-SULFOTRANSFERASE"/>
    <property type="match status" value="1"/>
</dbReference>
<dbReference type="SUPFAM" id="SSF52540">
    <property type="entry name" value="P-loop containing nucleoside triphosphate hydrolases"/>
    <property type="match status" value="1"/>
</dbReference>
<keyword evidence="5" id="KW-0735">Signal-anchor</keyword>
<dbReference type="InterPro" id="IPR005331">
    <property type="entry name" value="Sulfotransferase"/>
</dbReference>
<evidence type="ECO:0000256" key="9">
    <source>
        <dbReference type="ARBA" id="ARBA00023180"/>
    </source>
</evidence>
<dbReference type="GO" id="GO:0000139">
    <property type="term" value="C:Golgi membrane"/>
    <property type="evidence" value="ECO:0007669"/>
    <property type="project" value="UniProtKB-SubCell"/>
</dbReference>
<evidence type="ECO:0000313" key="12">
    <source>
        <dbReference type="Ensembl" id="ENSEBUP00000027091.1"/>
    </source>
</evidence>
<name>A0A8C4RA42_EPTBU</name>
<reference evidence="12" key="2">
    <citation type="submission" date="2025-09" db="UniProtKB">
        <authorList>
            <consortium name="Ensembl"/>
        </authorList>
    </citation>
    <scope>IDENTIFICATION</scope>
</reference>
<comment type="subcellular location">
    <subcellularLocation>
        <location evidence="1">Golgi apparatus membrane</location>
        <topology evidence="1">Single-pass type II membrane protein</topology>
    </subcellularLocation>
</comment>
<dbReference type="Pfam" id="PF03567">
    <property type="entry name" value="Sulfotransfer_2"/>
    <property type="match status" value="1"/>
</dbReference>
<evidence type="ECO:0000256" key="1">
    <source>
        <dbReference type="ARBA" id="ARBA00004323"/>
    </source>
</evidence>
<keyword evidence="6" id="KW-1133">Transmembrane helix</keyword>
<feature type="region of interest" description="Disordered" evidence="11">
    <location>
        <begin position="473"/>
        <end position="505"/>
    </location>
</feature>
<keyword evidence="4" id="KW-0812">Transmembrane</keyword>
<dbReference type="InterPro" id="IPR027417">
    <property type="entry name" value="P-loop_NTPase"/>
</dbReference>
<evidence type="ECO:0000256" key="6">
    <source>
        <dbReference type="ARBA" id="ARBA00022989"/>
    </source>
</evidence>
<evidence type="ECO:0000256" key="2">
    <source>
        <dbReference type="ARBA" id="ARBA00010569"/>
    </source>
</evidence>
<evidence type="ECO:0000256" key="4">
    <source>
        <dbReference type="ARBA" id="ARBA00022692"/>
    </source>
</evidence>
<organism evidence="12 13">
    <name type="scientific">Eptatretus burgeri</name>
    <name type="common">Inshore hagfish</name>
    <dbReference type="NCBI Taxonomy" id="7764"/>
    <lineage>
        <taxon>Eukaryota</taxon>
        <taxon>Metazoa</taxon>
        <taxon>Chordata</taxon>
        <taxon>Craniata</taxon>
        <taxon>Vertebrata</taxon>
        <taxon>Cyclostomata</taxon>
        <taxon>Myxini</taxon>
        <taxon>Myxiniformes</taxon>
        <taxon>Myxinidae</taxon>
        <taxon>Eptatretinae</taxon>
        <taxon>Eptatretus</taxon>
    </lineage>
</organism>
<proteinExistence type="inferred from homology"/>
<evidence type="ECO:0000256" key="11">
    <source>
        <dbReference type="SAM" id="MobiDB-lite"/>
    </source>
</evidence>
<dbReference type="PANTHER" id="PTHR12129:SF15">
    <property type="entry name" value="URONYL 2-SULFOTRANSFERASE"/>
    <property type="match status" value="1"/>
</dbReference>
<feature type="compositionally biased region" description="Basic and acidic residues" evidence="11">
    <location>
        <begin position="481"/>
        <end position="500"/>
    </location>
</feature>
<evidence type="ECO:0000256" key="10">
    <source>
        <dbReference type="ARBA" id="ARBA00071728"/>
    </source>
</evidence>
<feature type="compositionally biased region" description="Basic and acidic residues" evidence="11">
    <location>
        <begin position="555"/>
        <end position="566"/>
    </location>
</feature>
<evidence type="ECO:0000256" key="5">
    <source>
        <dbReference type="ARBA" id="ARBA00022968"/>
    </source>
</evidence>
<evidence type="ECO:0000256" key="8">
    <source>
        <dbReference type="ARBA" id="ARBA00023136"/>
    </source>
</evidence>
<keyword evidence="9" id="KW-0325">Glycoprotein</keyword>
<sequence length="566" mass="65729">MSSRMLSVRKLGVRSFVAFLTVLIFLSTARLVLHTSNGSSVLFLDQLYVFAVLRPHTSRLKRGREDQRSERIVFLQLCVAPFITSSVPFGLRPAFMHTQQAYSGKFYSSDSAFSQNNKASHHAKHWKNSVVHVKSPDGWPVTVLVQGKLGQVWQMSGQRVVLIAKDLPFPSQVFYNRVGKCGSRTLVQLMRILAEKNAFTFATSNVHNKTRLHHVEQEELMKNISALKKPFLYTRHVHFLDFNRFGMEQPTYINIIRDPISRFLSSYFFRRFGDRRNEQSHIVRTPNMKMEERLLSIDKCILQSFPECNNPKIFYIIPYFCGQDPRCREPGIWALTQAKENVMRNYLLVGILEELEDTLLLLQRLLPHYFKNAASIYNDPAYLMLGNDTVTVKKASPSLPALQVLHERMRWEYDFYYFARDQFNLMKHKMGLKGAAQPNDAVNEMSFSHYQEPETKSKESITRSNQRRVQILVEEEEEDNNNEKKRNTGLRTEDFGRGEDDPGGYIDDEIKDLISKETPKNILDVESGRHDEYSEDEEMVKKEEPHGIQNNVDTDVTHWLKDDSQQ</sequence>
<keyword evidence="7" id="KW-0333">Golgi apparatus</keyword>
<dbReference type="GeneTree" id="ENSGT00530000063408"/>
<accession>A0A8C4RA42</accession>
<comment type="similarity">
    <text evidence="2">Belongs to the sulfotransferase 3 family.</text>
</comment>
<keyword evidence="13" id="KW-1185">Reference proteome</keyword>
<protein>
    <recommendedName>
        <fullName evidence="10">Uronyl 2-sulfotransferase</fullName>
    </recommendedName>
</protein>
<evidence type="ECO:0000256" key="7">
    <source>
        <dbReference type="ARBA" id="ARBA00023034"/>
    </source>
</evidence>
<evidence type="ECO:0000313" key="13">
    <source>
        <dbReference type="Proteomes" id="UP000694388"/>
    </source>
</evidence>
<dbReference type="FunFam" id="3.40.50.300:FF:000580">
    <property type="entry name" value="uronyl 2-sulfotransferase"/>
    <property type="match status" value="1"/>
</dbReference>
<dbReference type="GO" id="GO:0008146">
    <property type="term" value="F:sulfotransferase activity"/>
    <property type="evidence" value="ECO:0007669"/>
    <property type="project" value="InterPro"/>
</dbReference>
<feature type="region of interest" description="Disordered" evidence="11">
    <location>
        <begin position="517"/>
        <end position="566"/>
    </location>
</feature>
<reference evidence="12" key="1">
    <citation type="submission" date="2025-08" db="UniProtKB">
        <authorList>
            <consortium name="Ensembl"/>
        </authorList>
    </citation>
    <scope>IDENTIFICATION</scope>
</reference>
<keyword evidence="3" id="KW-0808">Transferase</keyword>
<evidence type="ECO:0000256" key="3">
    <source>
        <dbReference type="ARBA" id="ARBA00022679"/>
    </source>
</evidence>
<dbReference type="Gene3D" id="3.40.50.300">
    <property type="entry name" value="P-loop containing nucleotide triphosphate hydrolases"/>
    <property type="match status" value="1"/>
</dbReference>
<dbReference type="Proteomes" id="UP000694388">
    <property type="component" value="Unplaced"/>
</dbReference>
<dbReference type="AlphaFoldDB" id="A0A8C4RA42"/>
<dbReference type="InterPro" id="IPR007734">
    <property type="entry name" value="Heparan_SO4_2-O-STrfase"/>
</dbReference>